<dbReference type="InterPro" id="IPR041626">
    <property type="entry name" value="Prot_ATP_ID_OB_N"/>
</dbReference>
<dbReference type="InterPro" id="IPR027417">
    <property type="entry name" value="P-loop_NTPase"/>
</dbReference>
<dbReference type="PROSITE" id="PS00674">
    <property type="entry name" value="AAA"/>
    <property type="match status" value="1"/>
</dbReference>
<dbReference type="GO" id="GO:0016887">
    <property type="term" value="F:ATP hydrolysis activity"/>
    <property type="evidence" value="ECO:0007669"/>
    <property type="project" value="InterPro"/>
</dbReference>
<keyword evidence="1 4" id="KW-0547">Nucleotide-binding</keyword>
<dbReference type="EC" id="5.6.1.5" evidence="6"/>
<dbReference type="SMART" id="SM00382">
    <property type="entry name" value="AAA"/>
    <property type="match status" value="1"/>
</dbReference>
<dbReference type="GO" id="GO:0000502">
    <property type="term" value="C:proteasome complex"/>
    <property type="evidence" value="ECO:0007669"/>
    <property type="project" value="UniProtKB-KW"/>
</dbReference>
<evidence type="ECO:0000256" key="1">
    <source>
        <dbReference type="ARBA" id="ARBA00022741"/>
    </source>
</evidence>
<keyword evidence="3" id="KW-0175">Coiled coil</keyword>
<dbReference type="SUPFAM" id="SSF52540">
    <property type="entry name" value="P-loop containing nucleoside triphosphate hydrolases"/>
    <property type="match status" value="1"/>
</dbReference>
<dbReference type="FunFam" id="3.40.50.300:FF:001025">
    <property type="entry name" value="ATPase family, AAA domain-containing 2B"/>
    <property type="match status" value="1"/>
</dbReference>
<evidence type="ECO:0000256" key="2">
    <source>
        <dbReference type="ARBA" id="ARBA00022840"/>
    </source>
</evidence>
<dbReference type="Gene3D" id="3.40.50.300">
    <property type="entry name" value="P-loop containing nucleotide triphosphate hydrolases"/>
    <property type="match status" value="1"/>
</dbReference>
<dbReference type="Gene3D" id="1.20.5.170">
    <property type="match status" value="1"/>
</dbReference>
<evidence type="ECO:0000256" key="4">
    <source>
        <dbReference type="RuleBase" id="RU003651"/>
    </source>
</evidence>
<dbReference type="Pfam" id="PF00004">
    <property type="entry name" value="AAA"/>
    <property type="match status" value="1"/>
</dbReference>
<comment type="similarity">
    <text evidence="4">Belongs to the AAA ATPase family.</text>
</comment>
<dbReference type="InterPro" id="IPR003960">
    <property type="entry name" value="ATPase_AAA_CS"/>
</dbReference>
<evidence type="ECO:0000313" key="6">
    <source>
        <dbReference type="EMBL" id="WCE47032.1"/>
    </source>
</evidence>
<dbReference type="Gene3D" id="1.10.8.60">
    <property type="match status" value="1"/>
</dbReference>
<dbReference type="InterPro" id="IPR032501">
    <property type="entry name" value="Prot_ATP_ID_OB_2nd"/>
</dbReference>
<evidence type="ECO:0000256" key="3">
    <source>
        <dbReference type="ARBA" id="ARBA00023054"/>
    </source>
</evidence>
<dbReference type="GO" id="GO:0019941">
    <property type="term" value="P:modification-dependent protein catabolic process"/>
    <property type="evidence" value="ECO:0007669"/>
    <property type="project" value="InterPro"/>
</dbReference>
<proteinExistence type="inferred from homology"/>
<dbReference type="EMBL" id="CP116394">
    <property type="protein sequence ID" value="WCE47032.1"/>
    <property type="molecule type" value="Genomic_DNA"/>
</dbReference>
<keyword evidence="6" id="KW-0413">Isomerase</keyword>
<dbReference type="RefSeq" id="WP_271694845.1">
    <property type="nucleotide sequence ID" value="NZ_CP116394.1"/>
</dbReference>
<evidence type="ECO:0000259" key="5">
    <source>
        <dbReference type="SMART" id="SM00382"/>
    </source>
</evidence>
<gene>
    <name evidence="6" type="primary">arc</name>
    <name evidence="6" type="ORF">PIG85_05130</name>
</gene>
<keyword evidence="2 4" id="KW-0067">ATP-binding</keyword>
<dbReference type="InterPro" id="IPR022482">
    <property type="entry name" value="Proteasome_ATPase"/>
</dbReference>
<keyword evidence="6" id="KW-0647">Proteasome</keyword>
<reference evidence="6" key="1">
    <citation type="submission" date="2023-01" db="EMBL/GenBank/DDBJ databases">
        <title>Comparative Genomic Analysis of the Clinically-Derived Winkia Strain NY0527 Provides Evidence into the Taxonomic Reassignment of Winkia neuii and Characterizes Their Virulence Traits.</title>
        <authorList>
            <person name="Cai X."/>
            <person name="Peng Y."/>
            <person name="Li M."/>
            <person name="Qiu Y."/>
            <person name="Wang Y."/>
            <person name="Xu L."/>
            <person name="Hou Q."/>
        </authorList>
    </citation>
    <scope>NUCLEOTIDE SEQUENCE</scope>
    <source>
        <strain evidence="6">NY0527</strain>
    </source>
</reference>
<dbReference type="InterPro" id="IPR050168">
    <property type="entry name" value="AAA_ATPase_domain"/>
</dbReference>
<dbReference type="KEGG" id="wne:PIG85_05130"/>
<dbReference type="Pfam" id="PF16450">
    <property type="entry name" value="Prot_ATP_ID_OB_C"/>
    <property type="match status" value="1"/>
</dbReference>
<dbReference type="PANTHER" id="PTHR23077">
    <property type="entry name" value="AAA-FAMILY ATPASE"/>
    <property type="match status" value="1"/>
</dbReference>
<protein>
    <submittedName>
        <fullName evidence="6">Proteasome ATPase</fullName>
        <ecNumber evidence="6">5.6.1.5</ecNumber>
    </submittedName>
</protein>
<dbReference type="Pfam" id="PF17758">
    <property type="entry name" value="Prot_ATP_ID_OB_N"/>
    <property type="match status" value="1"/>
</dbReference>
<dbReference type="GO" id="GO:0005524">
    <property type="term" value="F:ATP binding"/>
    <property type="evidence" value="ECO:0007669"/>
    <property type="project" value="UniProtKB-KW"/>
</dbReference>
<dbReference type="Proteomes" id="UP001211044">
    <property type="component" value="Chromosome"/>
</dbReference>
<accession>A0AB38XRU6</accession>
<evidence type="ECO:0000313" key="7">
    <source>
        <dbReference type="Proteomes" id="UP001211044"/>
    </source>
</evidence>
<dbReference type="AlphaFoldDB" id="A0AB38XRU6"/>
<name>A0AB38XRU6_9ACTO</name>
<dbReference type="InterPro" id="IPR012340">
    <property type="entry name" value="NA-bd_OB-fold"/>
</dbReference>
<dbReference type="InterPro" id="IPR003593">
    <property type="entry name" value="AAA+_ATPase"/>
</dbReference>
<dbReference type="GO" id="GO:0036402">
    <property type="term" value="F:proteasome-activating activity"/>
    <property type="evidence" value="ECO:0007669"/>
    <property type="project" value="UniProtKB-EC"/>
</dbReference>
<dbReference type="NCBIfam" id="TIGR03689">
    <property type="entry name" value="pup_AAA"/>
    <property type="match status" value="1"/>
</dbReference>
<sequence>MSEAESDAHRQIVSLTEKNGRLSKALHAARGQLAMMRSQLEQITKPPAQIATLVAIESDELEVRLGAKQLRVGYAPTVDPSELSVGMRVRLSEDLIVLGSLGYPAEGEVATVRETLPNSRVVVATSTGGEKTLVLAGRLRHGGITSGDSVLVDANAGTVFEKLVREDVEQLLTPSIPDVTYADIGGLDDQIERVRDAVELPFKHPQLYTSFGLRAPRGILLYGPPGCGKTLIAKAVANSLGSAKEPACFLSVKGPELLNKFVGETERQIRALFARARSLADSGRVVVIFFDEMEALFRTRGSGISSDVETMIVPQLLAEMDGMESLDNVIIIGASNREDMIDPAVLRPGRLDVHIRIDRPSEQGASEILRIHLPDSLPSQEPVAKLRELAMELLYDKSERTEIFAVETSSAPRKQIYLADTVTGATIAAVVEAAKRLAIKDALAGKGQAMTAAHIRAAVQEQVASAREMGGAALAEEWMGMFGAKVTKIIPWEGQ</sequence>
<dbReference type="InterPro" id="IPR003959">
    <property type="entry name" value="ATPase_AAA_core"/>
</dbReference>
<dbReference type="Gene3D" id="2.40.50.140">
    <property type="entry name" value="Nucleic acid-binding proteins"/>
    <property type="match status" value="2"/>
</dbReference>
<dbReference type="PANTHER" id="PTHR23077:SF144">
    <property type="entry name" value="PROTEASOME-ASSOCIATED ATPASE"/>
    <property type="match status" value="1"/>
</dbReference>
<organism evidence="6 7">
    <name type="scientific">Winkia neuii subsp. anitrata</name>
    <dbReference type="NCBI Taxonomy" id="29318"/>
    <lineage>
        <taxon>Bacteria</taxon>
        <taxon>Bacillati</taxon>
        <taxon>Actinomycetota</taxon>
        <taxon>Actinomycetes</taxon>
        <taxon>Actinomycetales</taxon>
        <taxon>Actinomycetaceae</taxon>
        <taxon>Winkia</taxon>
    </lineage>
</organism>
<feature type="domain" description="AAA+ ATPase" evidence="5">
    <location>
        <begin position="215"/>
        <end position="361"/>
    </location>
</feature>